<evidence type="ECO:0000313" key="1">
    <source>
        <dbReference type="EMBL" id="QIB68258.1"/>
    </source>
</evidence>
<dbReference type="KEGG" id="abut:Ami103574_02540"/>
<dbReference type="Pfam" id="PF06152">
    <property type="entry name" value="Phage_min_cap2"/>
    <property type="match status" value="1"/>
</dbReference>
<dbReference type="GO" id="GO:0005198">
    <property type="term" value="F:structural molecule activity"/>
    <property type="evidence" value="ECO:0007669"/>
    <property type="project" value="InterPro"/>
</dbReference>
<dbReference type="InterPro" id="IPR009319">
    <property type="entry name" value="Phage_A118_VSP1"/>
</dbReference>
<keyword evidence="2" id="KW-1185">Reference proteome</keyword>
<dbReference type="AlphaFoldDB" id="A0A858BT47"/>
<sequence>MLKPRYLEQLPDNLLEIYSQAERDIIVDMVRRITTYDFFIPSAEYQLKKLQDMGLLHNEIIRLLSKSSGIAEKEIKRLMKEAGATALKTDDSIYRKAGLDPTPLDANPALQAVMASGIKKTGGLFKNLTNTTANTATKQFERALDRAYMQITSGAFDYNSAIRMVIKDLCSKGVAVIEYPSGHVDYMEVAVRRATVTGVNQTAAKLQDTRADEMGSDLVETTAHAGARPEHTAWQGKIFSRGGKHSKYPDFVTSTGYGTGTGLCGWNCRHNFFPYFKGISKPAYSKAGLKDMDAKKYTYNSQELTEYEATQKQRTIERAIRKWKREEVAMKAADQPTDEATSKVRQWQGVQRDFINQTGLKRQYDREQVGK</sequence>
<proteinExistence type="predicted"/>
<name>A0A858BT47_9FIRM</name>
<protein>
    <submittedName>
        <fullName evidence="1">Phage capsid protein</fullName>
    </submittedName>
</protein>
<reference evidence="1 2" key="1">
    <citation type="submission" date="2020-02" db="EMBL/GenBank/DDBJ databases">
        <authorList>
            <person name="Kim Y.B."/>
            <person name="Roh S.W."/>
        </authorList>
    </citation>
    <scope>NUCLEOTIDE SEQUENCE [LARGE SCALE GENOMIC DNA]</scope>
    <source>
        <strain evidence="1 2">DSM 103574</strain>
    </source>
</reference>
<gene>
    <name evidence="1" type="ORF">Ami103574_02540</name>
</gene>
<dbReference type="Proteomes" id="UP000466848">
    <property type="component" value="Chromosome"/>
</dbReference>
<dbReference type="RefSeq" id="WP_163065178.1">
    <property type="nucleotide sequence ID" value="NZ_CP048649.1"/>
</dbReference>
<evidence type="ECO:0000313" key="2">
    <source>
        <dbReference type="Proteomes" id="UP000466848"/>
    </source>
</evidence>
<accession>A0A858BT47</accession>
<organism evidence="1 2">
    <name type="scientific">Aminipila butyrica</name>
    <dbReference type="NCBI Taxonomy" id="433296"/>
    <lineage>
        <taxon>Bacteria</taxon>
        <taxon>Bacillati</taxon>
        <taxon>Bacillota</taxon>
        <taxon>Clostridia</taxon>
        <taxon>Peptostreptococcales</taxon>
        <taxon>Anaerovoracaceae</taxon>
        <taxon>Aminipila</taxon>
    </lineage>
</organism>
<dbReference type="EMBL" id="CP048649">
    <property type="protein sequence ID" value="QIB68258.1"/>
    <property type="molecule type" value="Genomic_DNA"/>
</dbReference>